<keyword evidence="6 8" id="KW-0720">Serine protease</keyword>
<dbReference type="Gene3D" id="2.40.10.10">
    <property type="entry name" value="Trypsin-like serine proteases"/>
    <property type="match status" value="2"/>
</dbReference>
<dbReference type="GO" id="GO:0006508">
    <property type="term" value="P:proteolysis"/>
    <property type="evidence" value="ECO:0007669"/>
    <property type="project" value="UniProtKB-KW"/>
</dbReference>
<evidence type="ECO:0000256" key="2">
    <source>
        <dbReference type="ARBA" id="ARBA00012050"/>
    </source>
</evidence>
<evidence type="ECO:0000256" key="8">
    <source>
        <dbReference type="RuleBase" id="RU363034"/>
    </source>
</evidence>
<name>A0ABD0XJS7_UMBPY</name>
<evidence type="ECO:0000256" key="1">
    <source>
        <dbReference type="ARBA" id="ARBA00001656"/>
    </source>
</evidence>
<proteinExistence type="predicted"/>
<dbReference type="GO" id="GO:0008236">
    <property type="term" value="F:serine-type peptidase activity"/>
    <property type="evidence" value="ECO:0007669"/>
    <property type="project" value="UniProtKB-KW"/>
</dbReference>
<gene>
    <name evidence="10" type="ORF">UPYG_G00003930</name>
</gene>
<dbReference type="InterPro" id="IPR001254">
    <property type="entry name" value="Trypsin_dom"/>
</dbReference>
<sequence length="323" mass="35863">MSKRFGRNCGCRHIVAAIFPLRACSYPGCIIDDSQHKSCGERPLVDAPGGSRVVGGRDAPVGAWPWQVSVQVRSSHFCGGTILDRQRVLTAAHCFYLVPHHRMSSLRVVAGLNTLSYPEEHSQSRYVQEVRVHEGYHHPCFADDLALLFLRNPLEFTHFVQPVCTVEDEREEHSLDLSMCFVSGWGSAYYKGKGLDTLQEAEVQLIDRQICNQTDWYNGYIQAGMICAGSEMGVVDTCQGDSGGPLQCFSEDKGTFYLVGVTSFGDDCGLPKRPGVYARVSKYSTWLKTIQSRSLSTVVQPDCIFILLLSSFVSTLICLMRTV</sequence>
<evidence type="ECO:0000256" key="4">
    <source>
        <dbReference type="ARBA" id="ARBA00022670"/>
    </source>
</evidence>
<evidence type="ECO:0000256" key="5">
    <source>
        <dbReference type="ARBA" id="ARBA00022801"/>
    </source>
</evidence>
<evidence type="ECO:0000256" key="6">
    <source>
        <dbReference type="ARBA" id="ARBA00022825"/>
    </source>
</evidence>
<keyword evidence="5 8" id="KW-0378">Hydrolase</keyword>
<comment type="caution">
    <text evidence="10">The sequence shown here is derived from an EMBL/GenBank/DDBJ whole genome shotgun (WGS) entry which is preliminary data.</text>
</comment>
<dbReference type="PROSITE" id="PS00135">
    <property type="entry name" value="TRYPSIN_SER"/>
    <property type="match status" value="1"/>
</dbReference>
<evidence type="ECO:0000259" key="9">
    <source>
        <dbReference type="PROSITE" id="PS50240"/>
    </source>
</evidence>
<evidence type="ECO:0000313" key="11">
    <source>
        <dbReference type="Proteomes" id="UP001557470"/>
    </source>
</evidence>
<evidence type="ECO:0000256" key="3">
    <source>
        <dbReference type="ARBA" id="ARBA00017161"/>
    </source>
</evidence>
<keyword evidence="4 8" id="KW-0645">Protease</keyword>
<dbReference type="SMART" id="SM00020">
    <property type="entry name" value="Tryp_SPc"/>
    <property type="match status" value="1"/>
</dbReference>
<keyword evidence="11" id="KW-1185">Reference proteome</keyword>
<organism evidence="10 11">
    <name type="scientific">Umbra pygmaea</name>
    <name type="common">Eastern mudminnow</name>
    <dbReference type="NCBI Taxonomy" id="75934"/>
    <lineage>
        <taxon>Eukaryota</taxon>
        <taxon>Metazoa</taxon>
        <taxon>Chordata</taxon>
        <taxon>Craniata</taxon>
        <taxon>Vertebrata</taxon>
        <taxon>Euteleostomi</taxon>
        <taxon>Actinopterygii</taxon>
        <taxon>Neopterygii</taxon>
        <taxon>Teleostei</taxon>
        <taxon>Protacanthopterygii</taxon>
        <taxon>Esociformes</taxon>
        <taxon>Umbridae</taxon>
        <taxon>Umbra</taxon>
    </lineage>
</organism>
<dbReference type="FunFam" id="2.40.10.10:FF:000003">
    <property type="entry name" value="Transmembrane serine protease 3"/>
    <property type="match status" value="1"/>
</dbReference>
<dbReference type="EC" id="3.4.21.10" evidence="2"/>
<dbReference type="EMBL" id="JAGEUA010000001">
    <property type="protein sequence ID" value="KAL1020732.1"/>
    <property type="molecule type" value="Genomic_DNA"/>
</dbReference>
<comment type="catalytic activity">
    <reaction evidence="1">
        <text>Preferential cleavage: Arg-|-Xaa, Lys-|-Xaa.</text>
        <dbReference type="EC" id="3.4.21.10"/>
    </reaction>
</comment>
<dbReference type="SUPFAM" id="SSF50494">
    <property type="entry name" value="Trypsin-like serine proteases"/>
    <property type="match status" value="1"/>
</dbReference>
<dbReference type="PRINTS" id="PR00722">
    <property type="entry name" value="CHYMOTRYPSIN"/>
</dbReference>
<dbReference type="InterPro" id="IPR009003">
    <property type="entry name" value="Peptidase_S1_PA"/>
</dbReference>
<accession>A0ABD0XJS7</accession>
<evidence type="ECO:0000256" key="7">
    <source>
        <dbReference type="ARBA" id="ARBA00023157"/>
    </source>
</evidence>
<keyword evidence="7" id="KW-1015">Disulfide bond</keyword>
<dbReference type="InterPro" id="IPR033116">
    <property type="entry name" value="TRYPSIN_SER"/>
</dbReference>
<protein>
    <recommendedName>
        <fullName evidence="3">Acrosin</fullName>
        <ecNumber evidence="2">3.4.21.10</ecNumber>
    </recommendedName>
</protein>
<evidence type="ECO:0000313" key="10">
    <source>
        <dbReference type="EMBL" id="KAL1020732.1"/>
    </source>
</evidence>
<dbReference type="Pfam" id="PF00089">
    <property type="entry name" value="Trypsin"/>
    <property type="match status" value="1"/>
</dbReference>
<dbReference type="Proteomes" id="UP001557470">
    <property type="component" value="Unassembled WGS sequence"/>
</dbReference>
<dbReference type="PANTHER" id="PTHR24252:SF8">
    <property type="entry name" value="ACROSIN"/>
    <property type="match status" value="1"/>
</dbReference>
<dbReference type="AlphaFoldDB" id="A0ABD0XJS7"/>
<dbReference type="PROSITE" id="PS50240">
    <property type="entry name" value="TRYPSIN_DOM"/>
    <property type="match status" value="1"/>
</dbReference>
<reference evidence="10 11" key="1">
    <citation type="submission" date="2024-06" db="EMBL/GenBank/DDBJ databases">
        <authorList>
            <person name="Pan Q."/>
            <person name="Wen M."/>
            <person name="Jouanno E."/>
            <person name="Zahm M."/>
            <person name="Klopp C."/>
            <person name="Cabau C."/>
            <person name="Louis A."/>
            <person name="Berthelot C."/>
            <person name="Parey E."/>
            <person name="Roest Crollius H."/>
            <person name="Montfort J."/>
            <person name="Robinson-Rechavi M."/>
            <person name="Bouchez O."/>
            <person name="Lampietro C."/>
            <person name="Lopez Roques C."/>
            <person name="Donnadieu C."/>
            <person name="Postlethwait J."/>
            <person name="Bobe J."/>
            <person name="Verreycken H."/>
            <person name="Guiguen Y."/>
        </authorList>
    </citation>
    <scope>NUCLEOTIDE SEQUENCE [LARGE SCALE GENOMIC DNA]</scope>
    <source>
        <strain evidence="10">Up_M1</strain>
        <tissue evidence="10">Testis</tissue>
    </source>
</reference>
<dbReference type="PROSITE" id="PS00134">
    <property type="entry name" value="TRYPSIN_HIS"/>
    <property type="match status" value="1"/>
</dbReference>
<feature type="domain" description="Peptidase S1" evidence="9">
    <location>
        <begin position="53"/>
        <end position="292"/>
    </location>
</feature>
<dbReference type="PANTHER" id="PTHR24252">
    <property type="entry name" value="ACROSIN-RELATED"/>
    <property type="match status" value="1"/>
</dbReference>
<dbReference type="InterPro" id="IPR001314">
    <property type="entry name" value="Peptidase_S1A"/>
</dbReference>
<dbReference type="CDD" id="cd00190">
    <property type="entry name" value="Tryp_SPc"/>
    <property type="match status" value="1"/>
</dbReference>
<dbReference type="InterPro" id="IPR018114">
    <property type="entry name" value="TRYPSIN_HIS"/>
</dbReference>
<dbReference type="InterPro" id="IPR043504">
    <property type="entry name" value="Peptidase_S1_PA_chymotrypsin"/>
</dbReference>